<feature type="compositionally biased region" description="Low complexity" evidence="1">
    <location>
        <begin position="525"/>
        <end position="534"/>
    </location>
</feature>
<dbReference type="PRINTS" id="PR00625">
    <property type="entry name" value="JDOMAIN"/>
</dbReference>
<feature type="compositionally biased region" description="Basic and acidic residues" evidence="1">
    <location>
        <begin position="148"/>
        <end position="173"/>
    </location>
</feature>
<dbReference type="PROSITE" id="PS00636">
    <property type="entry name" value="DNAJ_1"/>
    <property type="match status" value="1"/>
</dbReference>
<feature type="compositionally biased region" description="Low complexity" evidence="1">
    <location>
        <begin position="107"/>
        <end position="118"/>
    </location>
</feature>
<dbReference type="PANTHER" id="PTHR24074">
    <property type="entry name" value="CO-CHAPERONE PROTEIN DJLA"/>
    <property type="match status" value="1"/>
</dbReference>
<dbReference type="EMBL" id="JAVHJO010000009">
    <property type="protein sequence ID" value="KAK6537737.1"/>
    <property type="molecule type" value="Genomic_DNA"/>
</dbReference>
<accession>A0AAV9X6L6</accession>
<feature type="compositionally biased region" description="Polar residues" evidence="1">
    <location>
        <begin position="564"/>
        <end position="574"/>
    </location>
</feature>
<feature type="compositionally biased region" description="Low complexity" evidence="1">
    <location>
        <begin position="276"/>
        <end position="290"/>
    </location>
</feature>
<dbReference type="SMART" id="SM00271">
    <property type="entry name" value="DnaJ"/>
    <property type="match status" value="1"/>
</dbReference>
<gene>
    <name evidence="3" type="ORF">TWF694_011904</name>
</gene>
<feature type="region of interest" description="Disordered" evidence="1">
    <location>
        <begin position="494"/>
        <end position="751"/>
    </location>
</feature>
<feature type="region of interest" description="Disordered" evidence="1">
    <location>
        <begin position="79"/>
        <end position="469"/>
    </location>
</feature>
<dbReference type="CDD" id="cd06257">
    <property type="entry name" value="DnaJ"/>
    <property type="match status" value="1"/>
</dbReference>
<reference evidence="3 4" key="1">
    <citation type="submission" date="2019-10" db="EMBL/GenBank/DDBJ databases">
        <authorList>
            <person name="Palmer J.M."/>
        </authorList>
    </citation>
    <scope>NUCLEOTIDE SEQUENCE [LARGE SCALE GENOMIC DNA]</scope>
    <source>
        <strain evidence="3 4">TWF694</strain>
    </source>
</reference>
<dbReference type="PROSITE" id="PS50076">
    <property type="entry name" value="DNAJ_2"/>
    <property type="match status" value="1"/>
</dbReference>
<feature type="compositionally biased region" description="Polar residues" evidence="1">
    <location>
        <begin position="620"/>
        <end position="629"/>
    </location>
</feature>
<name>A0AAV9X6L6_9PEZI</name>
<feature type="compositionally biased region" description="Basic and acidic residues" evidence="1">
    <location>
        <begin position="205"/>
        <end position="217"/>
    </location>
</feature>
<feature type="compositionally biased region" description="Polar residues" evidence="1">
    <location>
        <begin position="137"/>
        <end position="146"/>
    </location>
</feature>
<proteinExistence type="predicted"/>
<feature type="compositionally biased region" description="Polar residues" evidence="1">
    <location>
        <begin position="443"/>
        <end position="460"/>
    </location>
</feature>
<evidence type="ECO:0000313" key="3">
    <source>
        <dbReference type="EMBL" id="KAK6537737.1"/>
    </source>
</evidence>
<feature type="compositionally biased region" description="Basic and acidic residues" evidence="1">
    <location>
        <begin position="315"/>
        <end position="325"/>
    </location>
</feature>
<dbReference type="Proteomes" id="UP001365542">
    <property type="component" value="Unassembled WGS sequence"/>
</dbReference>
<dbReference type="AlphaFoldDB" id="A0AAV9X6L6"/>
<dbReference type="Pfam" id="PF00226">
    <property type="entry name" value="DnaJ"/>
    <property type="match status" value="1"/>
</dbReference>
<evidence type="ECO:0000313" key="4">
    <source>
        <dbReference type="Proteomes" id="UP001365542"/>
    </source>
</evidence>
<organism evidence="3 4">
    <name type="scientific">Orbilia ellipsospora</name>
    <dbReference type="NCBI Taxonomy" id="2528407"/>
    <lineage>
        <taxon>Eukaryota</taxon>
        <taxon>Fungi</taxon>
        <taxon>Dikarya</taxon>
        <taxon>Ascomycota</taxon>
        <taxon>Pezizomycotina</taxon>
        <taxon>Orbiliomycetes</taxon>
        <taxon>Orbiliales</taxon>
        <taxon>Orbiliaceae</taxon>
        <taxon>Orbilia</taxon>
    </lineage>
</organism>
<feature type="compositionally biased region" description="Basic residues" evidence="1">
    <location>
        <begin position="607"/>
        <end position="619"/>
    </location>
</feature>
<evidence type="ECO:0000259" key="2">
    <source>
        <dbReference type="PROSITE" id="PS50076"/>
    </source>
</evidence>
<feature type="compositionally biased region" description="Low complexity" evidence="1">
    <location>
        <begin position="689"/>
        <end position="700"/>
    </location>
</feature>
<dbReference type="InterPro" id="IPR001623">
    <property type="entry name" value="DnaJ_domain"/>
</dbReference>
<feature type="compositionally biased region" description="Basic and acidic residues" evidence="1">
    <location>
        <begin position="83"/>
        <end position="95"/>
    </location>
</feature>
<dbReference type="InterPro" id="IPR018253">
    <property type="entry name" value="DnaJ_domain_CS"/>
</dbReference>
<feature type="compositionally biased region" description="Basic and acidic residues" evidence="1">
    <location>
        <begin position="265"/>
        <end position="275"/>
    </location>
</feature>
<dbReference type="SUPFAM" id="SSF46565">
    <property type="entry name" value="Chaperone J-domain"/>
    <property type="match status" value="1"/>
</dbReference>
<feature type="compositionally biased region" description="Polar residues" evidence="1">
    <location>
        <begin position="291"/>
        <end position="314"/>
    </location>
</feature>
<keyword evidence="4" id="KW-1185">Reference proteome</keyword>
<sequence>MPKEDVNIDHYAALEVPVTATSDEIKKQFRKLALKYHPDRNPGREAEFNAKFQQIQAAHELLTDLARRKIYDRSRLYHTATKSKTEQRHETHNPADEQAGARKFGPNSARNNFASSSRTGDGPFSTKSHWEHRPRSYGQSGTSAWKATQERPDRWQQRPRETPRTPKKTRDNPYFDNDSVPSGEPIYTPHKESTPMGKAPSKHSFFGDRNPREREWMDPGLETKPGGSFTRRNSGFWEGKSSSEEDAPRVSTFYAFTPRTRLRTNIRDTSPEKSTSRGSTQNSNSNSTDSKGPTLSPTERNVSPHRSTTFTRAQSTREPKDHTDHSSSIPVYDRRKSGPSAGSDGTERRKFSYLFNEDGIRKPQRVSKQTPGSDHDEDEEAAIKGRNMPLRQPYSTSRRNTLDRDGTQGRPPGESRNGNGGLKHADRQRFSTHPTSKAEEFQSPLNSFKSFESNMSSPISLSEKPINGNTRPKSFSLADWNTVFSGEQNIFAVPVRKGQQSPRKGPTMPKIQTNLGSGAVRLNFSRPRPASASAGANLGPSDMASDWPFSSKESLEEQESEQQTKPQDTFSQNAFAFEAWEKAFTDSNPFDVNPSHHSGPGSTNRSTSRHRKGATRKKSTGSFAHSKSTPADEALNAKDPTPKMTNDGPHTSSTRPVSMPTPPIQKDTAQSPHAPSPIAMDIDSPRGNTTPTPAVPITPTQKKPSTLRQSRIFHSPTVSDEEPVSPIKGDAQPISPLRSDEVPQKEDDANGNVQTRSYIPFIHTESEKRPPAAEPFLNMEALRNIEPIIYSPSNGLNGHWKGVHDALPFESKPAPFPNISSPPLSSKQPLNIPNPPEFPQITSEKSTLSYDKHCAAMTVYQAHWNEYNAKIINHIRARLEVDILRCAQNKGFATGSIGDKRTGVHADLIQTRKKELELDEDRQIRAAWEAATEKHQDVLAQWRLYLERLQLADTFD</sequence>
<dbReference type="Gene3D" id="1.10.287.110">
    <property type="entry name" value="DnaJ domain"/>
    <property type="match status" value="1"/>
</dbReference>
<feature type="domain" description="J" evidence="2">
    <location>
        <begin position="9"/>
        <end position="75"/>
    </location>
</feature>
<evidence type="ECO:0000256" key="1">
    <source>
        <dbReference type="SAM" id="MobiDB-lite"/>
    </source>
</evidence>
<protein>
    <recommendedName>
        <fullName evidence="2">J domain-containing protein</fullName>
    </recommendedName>
</protein>
<dbReference type="InterPro" id="IPR036869">
    <property type="entry name" value="J_dom_sf"/>
</dbReference>
<dbReference type="InterPro" id="IPR050817">
    <property type="entry name" value="DjlA_DnaK_co-chaperone"/>
</dbReference>
<feature type="compositionally biased region" description="Basic and acidic residues" evidence="1">
    <location>
        <begin position="738"/>
        <end position="748"/>
    </location>
</feature>
<comment type="caution">
    <text evidence="3">The sequence shown here is derived from an EMBL/GenBank/DDBJ whole genome shotgun (WGS) entry which is preliminary data.</text>
</comment>